<dbReference type="Proteomes" id="UP000594943">
    <property type="component" value="Chromosome 2"/>
</dbReference>
<reference evidence="1 2" key="1">
    <citation type="submission" date="2020-12" db="EMBL/GenBank/DDBJ databases">
        <title>FDA dAtabase for Regulatory Grade micrObial Sequences (FDA-ARGOS): Supporting development and validation of Infectious Disease Dx tests.</title>
        <authorList>
            <person name="Nelson B."/>
            <person name="Plummer A."/>
            <person name="Tallon L."/>
            <person name="Sadzewicz L."/>
            <person name="Zhao X."/>
            <person name="Boylan J."/>
            <person name="Ott S."/>
            <person name="Bowen H."/>
            <person name="Vavikolanu K."/>
            <person name="Mehta A."/>
            <person name="Aluvathingal J."/>
            <person name="Nadendla S."/>
            <person name="Myers T."/>
            <person name="Yan Y."/>
            <person name="Sichtig H."/>
        </authorList>
    </citation>
    <scope>NUCLEOTIDE SEQUENCE [LARGE SCALE GENOMIC DNA]</scope>
    <source>
        <strain evidence="1 2">FDAARGOS_899</strain>
    </source>
</reference>
<gene>
    <name evidence="1" type="ORF">I6G56_21045</name>
</gene>
<name>A0A7U4SV70_9BURK</name>
<protein>
    <submittedName>
        <fullName evidence="1">Uncharacterized protein</fullName>
    </submittedName>
</protein>
<sequence length="129" mass="13085">MANLNWSLSLQVTGGPTINAGQDGLSVEGVDTIDVTIDAGDADKVVQIQPGAAGHVHVLAVKSDLYNSKLSFKASDGATDSAKVVLDAPQLYAGGATALFGIDPKQLKLSNAGAAAAHVTIFVARDAKV</sequence>
<evidence type="ECO:0000313" key="1">
    <source>
        <dbReference type="EMBL" id="QPS46968.1"/>
    </source>
</evidence>
<dbReference type="AlphaFoldDB" id="A0A7U4SV70"/>
<accession>A0A7U4SV70</accession>
<accession>A0A7T2U7G2</accession>
<proteinExistence type="predicted"/>
<organism evidence="1 2">
    <name type="scientific">Burkholderia humptydooensis</name>
    <dbReference type="NCBI Taxonomy" id="430531"/>
    <lineage>
        <taxon>Bacteria</taxon>
        <taxon>Pseudomonadati</taxon>
        <taxon>Pseudomonadota</taxon>
        <taxon>Betaproteobacteria</taxon>
        <taxon>Burkholderiales</taxon>
        <taxon>Burkholderiaceae</taxon>
        <taxon>Burkholderia</taxon>
        <taxon>pseudomallei group</taxon>
    </lineage>
</organism>
<dbReference type="EMBL" id="CP065687">
    <property type="protein sequence ID" value="QPS46968.1"/>
    <property type="molecule type" value="Genomic_DNA"/>
</dbReference>
<evidence type="ECO:0000313" key="2">
    <source>
        <dbReference type="Proteomes" id="UP000594943"/>
    </source>
</evidence>
<dbReference type="KEGG" id="bhg:I6G56_21045"/>
<dbReference type="RefSeq" id="WP_006028770.1">
    <property type="nucleotide sequence ID" value="NZ_CM003627.1"/>
</dbReference>